<dbReference type="AlphaFoldDB" id="M0D0N6"/>
<accession>M0D0N6</accession>
<keyword evidence="2" id="KW-1185">Reference proteome</keyword>
<evidence type="ECO:0000313" key="1">
    <source>
        <dbReference type="EMBL" id="ELZ27719.1"/>
    </source>
</evidence>
<comment type="caution">
    <text evidence="1">The sequence shown here is derived from an EMBL/GenBank/DDBJ whole genome shotgun (WGS) entry which is preliminary data.</text>
</comment>
<organism evidence="1 2">
    <name type="scientific">Halosimplex carlsbadense 2-9-1</name>
    <dbReference type="NCBI Taxonomy" id="797114"/>
    <lineage>
        <taxon>Archaea</taxon>
        <taxon>Methanobacteriati</taxon>
        <taxon>Methanobacteriota</taxon>
        <taxon>Stenosarchaea group</taxon>
        <taxon>Halobacteria</taxon>
        <taxon>Halobacteriales</taxon>
        <taxon>Haloarculaceae</taxon>
        <taxon>Halosimplex</taxon>
    </lineage>
</organism>
<evidence type="ECO:0000313" key="2">
    <source>
        <dbReference type="Proteomes" id="UP000011626"/>
    </source>
</evidence>
<protein>
    <submittedName>
        <fullName evidence="1">Uncharacterized protein</fullName>
    </submittedName>
</protein>
<proteinExistence type="predicted"/>
<name>M0D0N6_9EURY</name>
<dbReference type="Proteomes" id="UP000011626">
    <property type="component" value="Unassembled WGS sequence"/>
</dbReference>
<gene>
    <name evidence="1" type="ORF">C475_07355</name>
</gene>
<reference evidence="1 2" key="1">
    <citation type="journal article" date="2014" name="PLoS Genet.">
        <title>Phylogenetically driven sequencing of extremely halophilic archaea reveals strategies for static and dynamic osmo-response.</title>
        <authorList>
            <person name="Becker E.A."/>
            <person name="Seitzer P.M."/>
            <person name="Tritt A."/>
            <person name="Larsen D."/>
            <person name="Krusor M."/>
            <person name="Yao A.I."/>
            <person name="Wu D."/>
            <person name="Madern D."/>
            <person name="Eisen J.A."/>
            <person name="Darling A.E."/>
            <person name="Facciotti M.T."/>
        </authorList>
    </citation>
    <scope>NUCLEOTIDE SEQUENCE [LARGE SCALE GENOMIC DNA]</scope>
    <source>
        <strain evidence="1 2">2-9-1</strain>
    </source>
</reference>
<dbReference type="EMBL" id="AOIU01000013">
    <property type="protein sequence ID" value="ELZ27719.1"/>
    <property type="molecule type" value="Genomic_DNA"/>
</dbReference>
<sequence length="263" mass="29045">MDITVWNRRDVSPFDIWPIRQAVEEFLSYLDSNGVIDGYAARVPQQTLYERYHDKEYCDSGAGTDECDIESNSESSPCDESWLMNAVEALKTDKANDPSGGDQIGDNVLTADVHLFVTSTSDFANVVGTDKDRHAYEHGPAFAYVGTEGGYGEYANDGDLERIKNAAIQEIGHALMNPILVPEIDGIANRHEEHALGKIRSDGSATPMMTFYEGDDTYPCGDEANLAGKGECSKSRYDSWDGTQSQQISDCTLEVMKQTWNPD</sequence>